<dbReference type="PANTHER" id="PTHR18952">
    <property type="entry name" value="CARBONIC ANHYDRASE"/>
    <property type="match status" value="1"/>
</dbReference>
<dbReference type="Pfam" id="PF00194">
    <property type="entry name" value="Carb_anhydrase"/>
    <property type="match status" value="1"/>
</dbReference>
<dbReference type="InterPro" id="IPR041891">
    <property type="entry name" value="Alpha_CA_prokaryot-like"/>
</dbReference>
<dbReference type="PANTHER" id="PTHR18952:SF265">
    <property type="entry name" value="CARBONIC ANHYDRASE"/>
    <property type="match status" value="1"/>
</dbReference>
<sequence>MHIVHAENLASPFDGALLVIGILFQLTDEDNPFLESINFKNASSAAGDGVDVNGEVDLSFFEDIYTGEFYRYKGALTVPPCNEIVEWFVMKKTSTISKAQLESHLNTFIGKSNYRPIQPLNGRQLLDTKVALKKNEECVEGADLCGDGLECNENKCKPPTEV</sequence>
<dbReference type="InterPro" id="IPR023561">
    <property type="entry name" value="Carbonic_anhydrase_a-class"/>
</dbReference>
<comment type="similarity">
    <text evidence="1">Belongs to the alpha-carbonic anhydrase family.</text>
</comment>
<evidence type="ECO:0000256" key="2">
    <source>
        <dbReference type="ARBA" id="ARBA00012925"/>
    </source>
</evidence>
<dbReference type="InterPro" id="IPR036398">
    <property type="entry name" value="CA_dom_sf"/>
</dbReference>
<keyword evidence="3" id="KW-0479">Metal-binding</keyword>
<dbReference type="InterPro" id="IPR001148">
    <property type="entry name" value="CA_dom"/>
</dbReference>
<evidence type="ECO:0000313" key="8">
    <source>
        <dbReference type="EMBL" id="CAE0366022.1"/>
    </source>
</evidence>
<dbReference type="PROSITE" id="PS51144">
    <property type="entry name" value="ALPHA_CA_2"/>
    <property type="match status" value="1"/>
</dbReference>
<dbReference type="SMART" id="SM01057">
    <property type="entry name" value="Carb_anhydrase"/>
    <property type="match status" value="1"/>
</dbReference>
<evidence type="ECO:0000256" key="1">
    <source>
        <dbReference type="ARBA" id="ARBA00010718"/>
    </source>
</evidence>
<reference evidence="8" key="1">
    <citation type="submission" date="2021-01" db="EMBL/GenBank/DDBJ databases">
        <authorList>
            <person name="Corre E."/>
            <person name="Pelletier E."/>
            <person name="Niang G."/>
            <person name="Scheremetjew M."/>
            <person name="Finn R."/>
            <person name="Kale V."/>
            <person name="Holt S."/>
            <person name="Cochrane G."/>
            <person name="Meng A."/>
            <person name="Brown T."/>
            <person name="Cohen L."/>
        </authorList>
    </citation>
    <scope>NUCLEOTIDE SEQUENCE</scope>
    <source>
        <strain evidence="8">CCMP1510</strain>
    </source>
</reference>
<dbReference type="Gene3D" id="3.10.200.10">
    <property type="entry name" value="Alpha carbonic anhydrase"/>
    <property type="match status" value="1"/>
</dbReference>
<evidence type="ECO:0000256" key="5">
    <source>
        <dbReference type="ARBA" id="ARBA00023239"/>
    </source>
</evidence>
<comment type="catalytic activity">
    <reaction evidence="6">
        <text>hydrogencarbonate + H(+) = CO2 + H2O</text>
        <dbReference type="Rhea" id="RHEA:10748"/>
        <dbReference type="ChEBI" id="CHEBI:15377"/>
        <dbReference type="ChEBI" id="CHEBI:15378"/>
        <dbReference type="ChEBI" id="CHEBI:16526"/>
        <dbReference type="ChEBI" id="CHEBI:17544"/>
        <dbReference type="EC" id="4.2.1.1"/>
    </reaction>
</comment>
<keyword evidence="4" id="KW-0862">Zinc</keyword>
<gene>
    <name evidence="8" type="ORF">ALAG00032_LOCUS6766</name>
</gene>
<feature type="domain" description="Alpha-carbonic anhydrase" evidence="7">
    <location>
        <begin position="1"/>
        <end position="129"/>
    </location>
</feature>
<dbReference type="EC" id="4.2.1.1" evidence="2"/>
<dbReference type="GO" id="GO:0004089">
    <property type="term" value="F:carbonate dehydratase activity"/>
    <property type="evidence" value="ECO:0007669"/>
    <property type="project" value="UniProtKB-EC"/>
</dbReference>
<name>A0A7S3JXH4_9STRA</name>
<dbReference type="SUPFAM" id="SSF51069">
    <property type="entry name" value="Carbonic anhydrase"/>
    <property type="match status" value="1"/>
</dbReference>
<dbReference type="CDD" id="cd03124">
    <property type="entry name" value="alpha_CA_prokaryotic_like"/>
    <property type="match status" value="1"/>
</dbReference>
<dbReference type="AlphaFoldDB" id="A0A7S3JXH4"/>
<accession>A0A7S3JXH4</accession>
<proteinExistence type="inferred from homology"/>
<evidence type="ECO:0000259" key="7">
    <source>
        <dbReference type="PROSITE" id="PS51144"/>
    </source>
</evidence>
<protein>
    <recommendedName>
        <fullName evidence="2">carbonic anhydrase</fullName>
        <ecNumber evidence="2">4.2.1.1</ecNumber>
    </recommendedName>
</protein>
<evidence type="ECO:0000256" key="6">
    <source>
        <dbReference type="ARBA" id="ARBA00048348"/>
    </source>
</evidence>
<organism evidence="8">
    <name type="scientific">Aureoumbra lagunensis</name>
    <dbReference type="NCBI Taxonomy" id="44058"/>
    <lineage>
        <taxon>Eukaryota</taxon>
        <taxon>Sar</taxon>
        <taxon>Stramenopiles</taxon>
        <taxon>Ochrophyta</taxon>
        <taxon>Pelagophyceae</taxon>
        <taxon>Pelagomonadales</taxon>
        <taxon>Aureoumbra</taxon>
    </lineage>
</organism>
<keyword evidence="5" id="KW-0456">Lyase</keyword>
<evidence type="ECO:0000256" key="4">
    <source>
        <dbReference type="ARBA" id="ARBA00022833"/>
    </source>
</evidence>
<dbReference type="GO" id="GO:0008270">
    <property type="term" value="F:zinc ion binding"/>
    <property type="evidence" value="ECO:0007669"/>
    <property type="project" value="InterPro"/>
</dbReference>
<dbReference type="EMBL" id="HBIJ01009655">
    <property type="protein sequence ID" value="CAE0366022.1"/>
    <property type="molecule type" value="Transcribed_RNA"/>
</dbReference>
<evidence type="ECO:0000256" key="3">
    <source>
        <dbReference type="ARBA" id="ARBA00022723"/>
    </source>
</evidence>